<name>A0A855X468_9BACT</name>
<keyword evidence="1" id="KW-0472">Membrane</keyword>
<feature type="transmembrane region" description="Helical" evidence="1">
    <location>
        <begin position="17"/>
        <end position="36"/>
    </location>
</feature>
<keyword evidence="1" id="KW-1133">Transmembrane helix</keyword>
<gene>
    <name evidence="2" type="ORF">C3F09_01525</name>
</gene>
<dbReference type="Proteomes" id="UP000250918">
    <property type="component" value="Unassembled WGS sequence"/>
</dbReference>
<proteinExistence type="predicted"/>
<comment type="caution">
    <text evidence="2">The sequence shown here is derived from an EMBL/GenBank/DDBJ whole genome shotgun (WGS) entry which is preliminary data.</text>
</comment>
<sequence length="84" mass="8916">MGNEGGGESKKPQQPYWLIYLGILLAGLLMLGHAAHFTSITRIPAKLAIGLLYSAFALFVGNGRPSGFIGTAILWAAIIISFLV</sequence>
<evidence type="ECO:0000313" key="2">
    <source>
        <dbReference type="EMBL" id="PWB75968.1"/>
    </source>
</evidence>
<feature type="transmembrane region" description="Helical" evidence="1">
    <location>
        <begin position="43"/>
        <end position="60"/>
    </location>
</feature>
<feature type="transmembrane region" description="Helical" evidence="1">
    <location>
        <begin position="66"/>
        <end position="83"/>
    </location>
</feature>
<evidence type="ECO:0000313" key="3">
    <source>
        <dbReference type="Proteomes" id="UP000250918"/>
    </source>
</evidence>
<keyword evidence="1" id="KW-0812">Transmembrane</keyword>
<protein>
    <submittedName>
        <fullName evidence="2">Uncharacterized protein</fullName>
    </submittedName>
</protein>
<dbReference type="AlphaFoldDB" id="A0A855X468"/>
<organism evidence="2 3">
    <name type="scientific">candidate division GN15 bacterium</name>
    <dbReference type="NCBI Taxonomy" id="2072418"/>
    <lineage>
        <taxon>Bacteria</taxon>
        <taxon>candidate division GN15</taxon>
    </lineage>
</organism>
<reference evidence="2 3" key="1">
    <citation type="journal article" date="2018" name="ISME J.">
        <title>A methanotrophic archaeon couples anaerobic oxidation of methane to Fe(III) reduction.</title>
        <authorList>
            <person name="Cai C."/>
            <person name="Leu A.O."/>
            <person name="Xie G.J."/>
            <person name="Guo J."/>
            <person name="Feng Y."/>
            <person name="Zhao J.X."/>
            <person name="Tyson G.W."/>
            <person name="Yuan Z."/>
            <person name="Hu S."/>
        </authorList>
    </citation>
    <scope>NUCLEOTIDE SEQUENCE [LARGE SCALE GENOMIC DNA]</scope>
    <source>
        <strain evidence="2">FeB_12</strain>
    </source>
</reference>
<accession>A0A855X468</accession>
<dbReference type="EMBL" id="PQAP01000006">
    <property type="protein sequence ID" value="PWB75968.1"/>
    <property type="molecule type" value="Genomic_DNA"/>
</dbReference>
<evidence type="ECO:0000256" key="1">
    <source>
        <dbReference type="SAM" id="Phobius"/>
    </source>
</evidence>